<proteinExistence type="predicted"/>
<sequence length="180" mass="20176">MNLSLNSTTPNTSALCFAPFSISPVFPGKKDWRRSLSSQRYLRYPNQLSSSSRSMKSWTVGMKGSWAYPRFPHTTLAVTLQDRKTQTAIIMATSMSERNQQIPPRETLHDVDIAPLLPLGAKLGFESRSVDFEFQEQRSSSASQRLKLNVAKLTCRQLFQVIVQGGGRRLGIGELQGRGR</sequence>
<keyword evidence="2" id="KW-1185">Reference proteome</keyword>
<comment type="caution">
    <text evidence="1">The sequence shown here is derived from an EMBL/GenBank/DDBJ whole genome shotgun (WGS) entry which is preliminary data.</text>
</comment>
<dbReference type="AlphaFoldDB" id="A0A9Q0QQZ8"/>
<dbReference type="Proteomes" id="UP001141806">
    <property type="component" value="Unassembled WGS sequence"/>
</dbReference>
<reference evidence="1" key="1">
    <citation type="journal article" date="2023" name="Plant J.">
        <title>The genome of the king protea, Protea cynaroides.</title>
        <authorList>
            <person name="Chang J."/>
            <person name="Duong T.A."/>
            <person name="Schoeman C."/>
            <person name="Ma X."/>
            <person name="Roodt D."/>
            <person name="Barker N."/>
            <person name="Li Z."/>
            <person name="Van de Peer Y."/>
            <person name="Mizrachi E."/>
        </authorList>
    </citation>
    <scope>NUCLEOTIDE SEQUENCE</scope>
    <source>
        <tissue evidence="1">Young leaves</tissue>
    </source>
</reference>
<evidence type="ECO:0000313" key="1">
    <source>
        <dbReference type="EMBL" id="KAJ4968682.1"/>
    </source>
</evidence>
<name>A0A9Q0QQZ8_9MAGN</name>
<gene>
    <name evidence="1" type="ORF">NE237_015383</name>
</gene>
<accession>A0A9Q0QQZ8</accession>
<organism evidence="1 2">
    <name type="scientific">Protea cynaroides</name>
    <dbReference type="NCBI Taxonomy" id="273540"/>
    <lineage>
        <taxon>Eukaryota</taxon>
        <taxon>Viridiplantae</taxon>
        <taxon>Streptophyta</taxon>
        <taxon>Embryophyta</taxon>
        <taxon>Tracheophyta</taxon>
        <taxon>Spermatophyta</taxon>
        <taxon>Magnoliopsida</taxon>
        <taxon>Proteales</taxon>
        <taxon>Proteaceae</taxon>
        <taxon>Protea</taxon>
    </lineage>
</organism>
<dbReference type="EMBL" id="JAMYWD010000006">
    <property type="protein sequence ID" value="KAJ4968682.1"/>
    <property type="molecule type" value="Genomic_DNA"/>
</dbReference>
<protein>
    <submittedName>
        <fullName evidence="1">Uncharacterized protein</fullName>
    </submittedName>
</protein>
<evidence type="ECO:0000313" key="2">
    <source>
        <dbReference type="Proteomes" id="UP001141806"/>
    </source>
</evidence>